<dbReference type="AlphaFoldDB" id="A0A1H7UMB4"/>
<proteinExistence type="predicted"/>
<dbReference type="PANTHER" id="PTHR37291:SF1">
    <property type="entry name" value="TYPE IV METHYL-DIRECTED RESTRICTION ENZYME ECOKMCRB SUBUNIT"/>
    <property type="match status" value="1"/>
</dbReference>
<dbReference type="Pfam" id="PF07728">
    <property type="entry name" value="AAA_5"/>
    <property type="match status" value="1"/>
</dbReference>
<reference evidence="3" key="1">
    <citation type="submission" date="2016-10" db="EMBL/GenBank/DDBJ databases">
        <authorList>
            <person name="Varghese N."/>
            <person name="Submissions S."/>
        </authorList>
    </citation>
    <scope>NUCLEOTIDE SEQUENCE [LARGE SCALE GENOMIC DNA]</scope>
    <source>
        <strain evidence="3">Jip14</strain>
    </source>
</reference>
<dbReference type="InterPro" id="IPR011704">
    <property type="entry name" value="ATPase_dyneun-rel_AAA"/>
</dbReference>
<organism evidence="2 3">
    <name type="scientific">Parapedobacter koreensis</name>
    <dbReference type="NCBI Taxonomy" id="332977"/>
    <lineage>
        <taxon>Bacteria</taxon>
        <taxon>Pseudomonadati</taxon>
        <taxon>Bacteroidota</taxon>
        <taxon>Sphingobacteriia</taxon>
        <taxon>Sphingobacteriales</taxon>
        <taxon>Sphingobacteriaceae</taxon>
        <taxon>Parapedobacter</taxon>
    </lineage>
</organism>
<dbReference type="Gene3D" id="3.40.50.300">
    <property type="entry name" value="P-loop containing nucleotide triphosphate hydrolases"/>
    <property type="match status" value="1"/>
</dbReference>
<dbReference type="STRING" id="332977.SAMN05421740_11815"/>
<dbReference type="GO" id="GO:0016887">
    <property type="term" value="F:ATP hydrolysis activity"/>
    <property type="evidence" value="ECO:0007669"/>
    <property type="project" value="InterPro"/>
</dbReference>
<dbReference type="PANTHER" id="PTHR37291">
    <property type="entry name" value="5-METHYLCYTOSINE-SPECIFIC RESTRICTION ENZYME B"/>
    <property type="match status" value="1"/>
</dbReference>
<name>A0A1H7UMB4_9SPHI</name>
<dbReference type="GO" id="GO:0005524">
    <property type="term" value="F:ATP binding"/>
    <property type="evidence" value="ECO:0007669"/>
    <property type="project" value="InterPro"/>
</dbReference>
<dbReference type="RefSeq" id="WP_090609438.1">
    <property type="nucleotide sequence ID" value="NZ_FNZR01000018.1"/>
</dbReference>
<dbReference type="InterPro" id="IPR052934">
    <property type="entry name" value="Methyl-DNA_Rec/Restrict_Enz"/>
</dbReference>
<accession>A0A1H7UMB4</accession>
<protein>
    <submittedName>
        <fullName evidence="2">AAA domain (Dynein-related subfamily)</fullName>
    </submittedName>
</protein>
<dbReference type="InterPro" id="IPR027417">
    <property type="entry name" value="P-loop_NTPase"/>
</dbReference>
<dbReference type="Proteomes" id="UP000198916">
    <property type="component" value="Unassembled WGS sequence"/>
</dbReference>
<dbReference type="OrthoDB" id="9781481at2"/>
<evidence type="ECO:0000313" key="3">
    <source>
        <dbReference type="Proteomes" id="UP000198916"/>
    </source>
</evidence>
<sequence>MLEYHEYEKAVFDWLKSKYDKEEFTFSLRQVASKGAETDYFIGTSKSNYFATTFWYISVNFPGSAGDLIMLHFGYTRKNEELSYYFEFNQTNSPHDAQNTSALNLIKELKEPLESKFGFRRPFNPNAKMYNYHLKPMQDAYVDIQTMFQDIDKQLYDVIALVDEYILKEKQSNPEFIARRFTKEDFEANLQKALDRIEKHQNTKANNTTIQNAVEVLNEDQLVGDPDHVPKYRYRTINQILYGPPGTGKTYNSINEALKIIDDSDVKVLNFKDRIAVKALFDKKVQTGQIVFTTFHQSMSYEDFIEGIKPDIEEDDDGRRSVVYDVKDGIFKLLCKRAISEYYRFKEKREEKTPLDRLSVFDDAWNSLIELTQSYIDSNEPMHLETLTEKKLSVVSITNQGNLIIKPQVIGALEYTVSYARSKKLFDAFPDLNKVNNIDKEFRSVIGGSNATAYWSVIKYLNKWVSEHGHTAKKEEPIAIDEKLITFDQGLVKKHVKEKTTPYILIIDEINRGNVSQIFGELITLIEESKRLGKEEALTVTLPYSKETFGVPPNLHIIGTMNTADRSVEALDAALRRRFSFTEMLPDPALIASAGALNQSGGKLYDLDLAKLLETINRRVEKLVDRDHQIGHSYFLSVVSWEDLRQVFYRCLIPLLQEYFFGDYGKIALVLGKGFVMEKHAGVDADFFADVFDDYEGLAERKVYEIRQYSPEQIEDFKIAIHGIKIS</sequence>
<feature type="domain" description="ATPase dynein-related AAA" evidence="1">
    <location>
        <begin position="493"/>
        <end position="579"/>
    </location>
</feature>
<dbReference type="EMBL" id="FNZR01000018">
    <property type="protein sequence ID" value="SEL97946.1"/>
    <property type="molecule type" value="Genomic_DNA"/>
</dbReference>
<keyword evidence="3" id="KW-1185">Reference proteome</keyword>
<evidence type="ECO:0000313" key="2">
    <source>
        <dbReference type="EMBL" id="SEL97946.1"/>
    </source>
</evidence>
<evidence type="ECO:0000259" key="1">
    <source>
        <dbReference type="Pfam" id="PF07728"/>
    </source>
</evidence>
<gene>
    <name evidence="2" type="ORF">SAMN05421740_11815</name>
</gene>
<dbReference type="SUPFAM" id="SSF52540">
    <property type="entry name" value="P-loop containing nucleoside triphosphate hydrolases"/>
    <property type="match status" value="1"/>
</dbReference>